<gene>
    <name evidence="1" type="ORF">DARMORV10_A02P34040.1</name>
</gene>
<dbReference type="EMBL" id="HG994356">
    <property type="protein sequence ID" value="CAF2143326.1"/>
    <property type="molecule type" value="Genomic_DNA"/>
</dbReference>
<evidence type="ECO:0000313" key="1">
    <source>
        <dbReference type="EMBL" id="CAF2143326.1"/>
    </source>
</evidence>
<reference evidence="1" key="1">
    <citation type="submission" date="2021-01" db="EMBL/GenBank/DDBJ databases">
        <authorList>
            <consortium name="Genoscope - CEA"/>
            <person name="William W."/>
        </authorList>
    </citation>
    <scope>NUCLEOTIDE SEQUENCE</scope>
</reference>
<name>A0A816X850_BRANA</name>
<organism evidence="1">
    <name type="scientific">Brassica napus</name>
    <name type="common">Rape</name>
    <dbReference type="NCBI Taxonomy" id="3708"/>
    <lineage>
        <taxon>Eukaryota</taxon>
        <taxon>Viridiplantae</taxon>
        <taxon>Streptophyta</taxon>
        <taxon>Embryophyta</taxon>
        <taxon>Tracheophyta</taxon>
        <taxon>Spermatophyta</taxon>
        <taxon>Magnoliopsida</taxon>
        <taxon>eudicotyledons</taxon>
        <taxon>Gunneridae</taxon>
        <taxon>Pentapetalae</taxon>
        <taxon>rosids</taxon>
        <taxon>malvids</taxon>
        <taxon>Brassicales</taxon>
        <taxon>Brassicaceae</taxon>
        <taxon>Brassiceae</taxon>
        <taxon>Brassica</taxon>
    </lineage>
</organism>
<sequence length="129" mass="14362">MSKTTNSMLLFSAMDDHKLGLVNDRNCLLGSSQENQEWSAKKMFLRKQRRQGLHVIDFSNPLPLAPTRTPNGQLTIERYLPGGVDERANSTTASLFSLLLQSKMDTPLAMGALVSPRLLKFLLSKKGTQ</sequence>
<dbReference type="AlphaFoldDB" id="A0A816X850"/>
<protein>
    <submittedName>
        <fullName evidence="1">(rape) hypothetical protein</fullName>
    </submittedName>
</protein>
<accession>A0A816X850</accession>
<proteinExistence type="predicted"/>
<dbReference type="Proteomes" id="UP001295469">
    <property type="component" value="Chromosome A02"/>
</dbReference>